<evidence type="ECO:0000313" key="2">
    <source>
        <dbReference type="Proteomes" id="UP000660021"/>
    </source>
</evidence>
<comment type="caution">
    <text evidence="1">The sequence shown here is derived from an EMBL/GenBank/DDBJ whole genome shotgun (WGS) entry which is preliminary data.</text>
</comment>
<dbReference type="RefSeq" id="WP_101691543.1">
    <property type="nucleotide sequence ID" value="NZ_JACOPR010000006.1"/>
</dbReference>
<keyword evidence="2" id="KW-1185">Reference proteome</keyword>
<accession>A0ABR7HUV1</accession>
<evidence type="ECO:0008006" key="3">
    <source>
        <dbReference type="Google" id="ProtNLM"/>
    </source>
</evidence>
<dbReference type="Proteomes" id="UP000660021">
    <property type="component" value="Unassembled WGS sequence"/>
</dbReference>
<name>A0ABR7HUV1_9FIRM</name>
<proteinExistence type="predicted"/>
<gene>
    <name evidence="1" type="ORF">H8S34_10210</name>
</gene>
<evidence type="ECO:0000313" key="1">
    <source>
        <dbReference type="EMBL" id="MBC5731201.1"/>
    </source>
</evidence>
<sequence length="70" mass="7678">MDLKHNQITVGQLLSDPRSRSVLQKKLPAVLKHPLTGAANTVTLEQLLAFAGAYLPQKKIDEVMEALQKA</sequence>
<protein>
    <recommendedName>
        <fullName evidence="3">DUF1858 domain-containing protein</fullName>
    </recommendedName>
</protein>
<organism evidence="1 2">
    <name type="scientific">Pseudoflavonifractor hominis</name>
    <dbReference type="NCBI Taxonomy" id="2763059"/>
    <lineage>
        <taxon>Bacteria</taxon>
        <taxon>Bacillati</taxon>
        <taxon>Bacillota</taxon>
        <taxon>Clostridia</taxon>
        <taxon>Eubacteriales</taxon>
        <taxon>Oscillospiraceae</taxon>
        <taxon>Pseudoflavonifractor</taxon>
    </lineage>
</organism>
<dbReference type="EMBL" id="JACOPR010000006">
    <property type="protein sequence ID" value="MBC5731201.1"/>
    <property type="molecule type" value="Genomic_DNA"/>
</dbReference>
<reference evidence="1 2" key="1">
    <citation type="submission" date="2020-08" db="EMBL/GenBank/DDBJ databases">
        <title>Genome public.</title>
        <authorList>
            <person name="Liu C."/>
            <person name="Sun Q."/>
        </authorList>
    </citation>
    <scope>NUCLEOTIDE SEQUENCE [LARGE SCALE GENOMIC DNA]</scope>
    <source>
        <strain evidence="1 2">New-38</strain>
    </source>
</reference>